<dbReference type="EMBL" id="JAGDFL010001690">
    <property type="protein sequence ID" value="KAG7375385.1"/>
    <property type="molecule type" value="Genomic_DNA"/>
</dbReference>
<evidence type="ECO:0008006" key="3">
    <source>
        <dbReference type="Google" id="ProtNLM"/>
    </source>
</evidence>
<gene>
    <name evidence="1" type="ORF">PHYBOEH_002678</name>
</gene>
<reference evidence="1" key="1">
    <citation type="submission" date="2021-02" db="EMBL/GenBank/DDBJ databases">
        <authorList>
            <person name="Palmer J.M."/>
        </authorList>
    </citation>
    <scope>NUCLEOTIDE SEQUENCE</scope>
    <source>
        <strain evidence="1">SCRP23</strain>
    </source>
</reference>
<dbReference type="Proteomes" id="UP000693981">
    <property type="component" value="Unassembled WGS sequence"/>
</dbReference>
<protein>
    <recommendedName>
        <fullName evidence="3">RxLR effector protein</fullName>
    </recommendedName>
</protein>
<sequence length="172" mass="19662">MSDLEKNDDDAEEERAVDLKLLDDLIKPEKIQGALVDATKQKALFKAWFEDKEMSAAIYKALSAKEHFFTNKNIVFAYGDYLTRMKNDKVLGGWLHTKTLDSVLAFLQAGKLDKMRRTFSKWYYAKKKTAEEVSVLVKAEPGLEKKFLVIVKAYEGFVEKQTRLAKKAVDAT</sequence>
<accession>A0A8T1V2T6</accession>
<dbReference type="AlphaFoldDB" id="A0A8T1V2T6"/>
<evidence type="ECO:0000313" key="1">
    <source>
        <dbReference type="EMBL" id="KAG7375385.1"/>
    </source>
</evidence>
<evidence type="ECO:0000313" key="2">
    <source>
        <dbReference type="Proteomes" id="UP000693981"/>
    </source>
</evidence>
<keyword evidence="2" id="KW-1185">Reference proteome</keyword>
<organism evidence="1 2">
    <name type="scientific">Phytophthora boehmeriae</name>
    <dbReference type="NCBI Taxonomy" id="109152"/>
    <lineage>
        <taxon>Eukaryota</taxon>
        <taxon>Sar</taxon>
        <taxon>Stramenopiles</taxon>
        <taxon>Oomycota</taxon>
        <taxon>Peronosporomycetes</taxon>
        <taxon>Peronosporales</taxon>
        <taxon>Peronosporaceae</taxon>
        <taxon>Phytophthora</taxon>
    </lineage>
</organism>
<proteinExistence type="predicted"/>
<name>A0A8T1V2T6_9STRA</name>
<comment type="caution">
    <text evidence="1">The sequence shown here is derived from an EMBL/GenBank/DDBJ whole genome shotgun (WGS) entry which is preliminary data.</text>
</comment>